<feature type="region of interest" description="Disordered" evidence="1">
    <location>
        <begin position="105"/>
        <end position="124"/>
    </location>
</feature>
<protein>
    <recommendedName>
        <fullName evidence="5">Baseplate protein J-like domain-containing protein</fullName>
    </recommendedName>
</protein>
<reference evidence="3 4" key="1">
    <citation type="journal article" date="2016" name="Nat. Commun.">
        <title>Thousands of microbial genomes shed light on interconnected biogeochemical processes in an aquifer system.</title>
        <authorList>
            <person name="Anantharaman K."/>
            <person name="Brown C.T."/>
            <person name="Hug L.A."/>
            <person name="Sharon I."/>
            <person name="Castelle C.J."/>
            <person name="Probst A.J."/>
            <person name="Thomas B.C."/>
            <person name="Singh A."/>
            <person name="Wilkins M.J."/>
            <person name="Karaoz U."/>
            <person name="Brodie E.L."/>
            <person name="Williams K.H."/>
            <person name="Hubbard S.S."/>
            <person name="Banfield J.F."/>
        </authorList>
    </citation>
    <scope>NUCLEOTIDE SEQUENCE [LARGE SCALE GENOMIC DNA]</scope>
</reference>
<dbReference type="AlphaFoldDB" id="A0A1G2CGJ6"/>
<dbReference type="EMBL" id="MHKZ01000019">
    <property type="protein sequence ID" value="OGZ00515.1"/>
    <property type="molecule type" value="Genomic_DNA"/>
</dbReference>
<dbReference type="STRING" id="1798649.A3B13_01755"/>
<evidence type="ECO:0000313" key="4">
    <source>
        <dbReference type="Proteomes" id="UP000176287"/>
    </source>
</evidence>
<evidence type="ECO:0000256" key="2">
    <source>
        <dbReference type="SAM" id="Phobius"/>
    </source>
</evidence>
<proteinExistence type="predicted"/>
<keyword evidence="2" id="KW-1133">Transmembrane helix</keyword>
<evidence type="ECO:0000256" key="1">
    <source>
        <dbReference type="SAM" id="MobiDB-lite"/>
    </source>
</evidence>
<feature type="transmembrane region" description="Helical" evidence="2">
    <location>
        <begin position="175"/>
        <end position="197"/>
    </location>
</feature>
<evidence type="ECO:0000313" key="3">
    <source>
        <dbReference type="EMBL" id="OGZ00515.1"/>
    </source>
</evidence>
<keyword evidence="2" id="KW-0472">Membrane</keyword>
<evidence type="ECO:0008006" key="5">
    <source>
        <dbReference type="Google" id="ProtNLM"/>
    </source>
</evidence>
<comment type="caution">
    <text evidence="3">The sequence shown here is derived from an EMBL/GenBank/DDBJ whole genome shotgun (WGS) entry which is preliminary data.</text>
</comment>
<dbReference type="Proteomes" id="UP000176287">
    <property type="component" value="Unassembled WGS sequence"/>
</dbReference>
<name>A0A1G2CGJ6_9BACT</name>
<feature type="compositionally biased region" description="Basic residues" evidence="1">
    <location>
        <begin position="107"/>
        <end position="116"/>
    </location>
</feature>
<gene>
    <name evidence="3" type="ORF">A3B13_01755</name>
</gene>
<keyword evidence="2" id="KW-0812">Transmembrane</keyword>
<sequence>MKKISITRKDLVPRIVEKILESEDNEIVLSIPRDSEIKKSLYNFELIRREAEVAGKTVSISSLDAEVIELANKAGIVAGSRSEENVESNLMSDIIPLKRAKEEKRETVKHHVPKPPRKTEENEEIEEALKLGKSFWEKAEKESETKKQFIKKIDEFPPQEEPVKKTRWHFGGKKIAVSVIALLLLILGVGWIFGAFWGKAEISLSFKKTPWQYSGKITASKTISQVDADKGYLPAEVFSQPKNVTRLFPASGVAQVSQKATAKILIYNAYSSSKQTFVATTRFAAPDGKIFRLDNAIVVPGAGIKDGKIIPSSIEASVTADKAGAEYNVGPFNKLSVPGFKGTPRYDGFYGVMSRQASGGFVGSKKVATEQDLSSGKEKTSQGLKDALQGVFLNDLSPGFNILGVASSTSITKLVANKSTDAEGNFSVFGEALFRAIGFRDEDVKSLVRTLMLKDYPDMDFAELKLDYQNIKPDFVSGQLTFSLVADGVLKPKFSADDLKAKIAGKPLGEARTTIIILSDLTNAKISLWPFWLSELPKDESKINIIWN</sequence>
<accession>A0A1G2CGJ6</accession>
<organism evidence="3 4">
    <name type="scientific">Candidatus Liptonbacteria bacterium RIFCSPLOWO2_01_FULL_45_15</name>
    <dbReference type="NCBI Taxonomy" id="1798649"/>
    <lineage>
        <taxon>Bacteria</taxon>
        <taxon>Candidatus Liptoniibacteriota</taxon>
    </lineage>
</organism>